<proteinExistence type="predicted"/>
<dbReference type="GO" id="GO:0003676">
    <property type="term" value="F:nucleic acid binding"/>
    <property type="evidence" value="ECO:0007669"/>
    <property type="project" value="InterPro"/>
</dbReference>
<dbReference type="SMART" id="SM00507">
    <property type="entry name" value="HNHc"/>
    <property type="match status" value="1"/>
</dbReference>
<dbReference type="GO" id="GO:0008270">
    <property type="term" value="F:zinc ion binding"/>
    <property type="evidence" value="ECO:0007669"/>
    <property type="project" value="InterPro"/>
</dbReference>
<dbReference type="Gene3D" id="1.10.30.50">
    <property type="match status" value="1"/>
</dbReference>
<protein>
    <submittedName>
        <fullName evidence="2">HNH endonuclease</fullName>
    </submittedName>
</protein>
<feature type="domain" description="HNH nuclease" evidence="1">
    <location>
        <begin position="50"/>
        <end position="108"/>
    </location>
</feature>
<dbReference type="CDD" id="cd00085">
    <property type="entry name" value="HNHc"/>
    <property type="match status" value="1"/>
</dbReference>
<dbReference type="InterPro" id="IPR002711">
    <property type="entry name" value="HNH"/>
</dbReference>
<name>A0AAW9VFD6_9GAMM</name>
<dbReference type="GO" id="GO:0004519">
    <property type="term" value="F:endonuclease activity"/>
    <property type="evidence" value="ECO:0007669"/>
    <property type="project" value="UniProtKB-KW"/>
</dbReference>
<dbReference type="Proteomes" id="UP000449944">
    <property type="component" value="Unassembled WGS sequence"/>
</dbReference>
<dbReference type="InterPro" id="IPR003615">
    <property type="entry name" value="HNH_nuc"/>
</dbReference>
<gene>
    <name evidence="2" type="ORF">GKR67_18760</name>
</gene>
<dbReference type="EMBL" id="WLUB01000058">
    <property type="protein sequence ID" value="MTC36617.1"/>
    <property type="molecule type" value="Genomic_DNA"/>
</dbReference>
<keyword evidence="2" id="KW-0255">Endonuclease</keyword>
<dbReference type="AlphaFoldDB" id="A0AAW9VFD6"/>
<evidence type="ECO:0000313" key="2">
    <source>
        <dbReference type="EMBL" id="MTC36617.1"/>
    </source>
</evidence>
<evidence type="ECO:0000313" key="3">
    <source>
        <dbReference type="Proteomes" id="UP000449944"/>
    </source>
</evidence>
<dbReference type="Pfam" id="PF01844">
    <property type="entry name" value="HNH"/>
    <property type="match status" value="1"/>
</dbReference>
<accession>A0AAW9VFD6</accession>
<keyword evidence="2" id="KW-0540">Nuclease</keyword>
<sequence>MAYMNYFSKWREVSMDNYTFTKEENELIEKCLVKGHKSWGDACLSKLKTRLKEYLIKNQDEICCYCYRNISGEFLMVLDIEHILPKSKYSEFMFNLNNLAISCKRCNMEIKRNRIDFIKDINEILSAPFDSNSYLFIHPTIDEYREHIKYVSAQVNEHKLVFYTIINDSEKGKFSFNFFKLNEFSIDSFNSAQGIEVNNLIKNELSEIISDGIKELSKKNDEN</sequence>
<evidence type="ECO:0000259" key="1">
    <source>
        <dbReference type="SMART" id="SM00507"/>
    </source>
</evidence>
<comment type="caution">
    <text evidence="2">The sequence shown here is derived from an EMBL/GenBank/DDBJ whole genome shotgun (WGS) entry which is preliminary data.</text>
</comment>
<organism evidence="2 3">
    <name type="scientific">Providencia alcalifaciens</name>
    <dbReference type="NCBI Taxonomy" id="126385"/>
    <lineage>
        <taxon>Bacteria</taxon>
        <taxon>Pseudomonadati</taxon>
        <taxon>Pseudomonadota</taxon>
        <taxon>Gammaproteobacteria</taxon>
        <taxon>Enterobacterales</taxon>
        <taxon>Morganellaceae</taxon>
        <taxon>Providencia</taxon>
    </lineage>
</organism>
<reference evidence="2 3" key="1">
    <citation type="submission" date="2019-10" db="EMBL/GenBank/DDBJ databases">
        <title>Comparative genomic analysis of Providencia.</title>
        <authorList>
            <person name="Yuan C."/>
            <person name="Wei Y."/>
            <person name="Yin Z."/>
        </authorList>
    </citation>
    <scope>NUCLEOTIDE SEQUENCE [LARGE SCALE GENOMIC DNA]</scope>
    <source>
        <strain evidence="3">wls1934</strain>
    </source>
</reference>
<keyword evidence="2" id="KW-0378">Hydrolase</keyword>